<feature type="non-terminal residue" evidence="1">
    <location>
        <position position="80"/>
    </location>
</feature>
<dbReference type="EMBL" id="JABCLD010001340">
    <property type="protein sequence ID" value="NMU26679.1"/>
    <property type="molecule type" value="Genomic_DNA"/>
</dbReference>
<dbReference type="Proteomes" id="UP000555836">
    <property type="component" value="Unassembled WGS sequence"/>
</dbReference>
<reference evidence="1 2" key="1">
    <citation type="submission" date="2020-04" db="EMBL/GenBank/DDBJ databases">
        <title>Whole-genome sequencing of Vibrio spp. from China reveals different genetic environments of blaCTX-M-14 among diverse lineages.</title>
        <authorList>
            <person name="Zheng Z."/>
            <person name="Ye L."/>
            <person name="Chen S."/>
        </authorList>
    </citation>
    <scope>NUCLEOTIDE SEQUENCE [LARGE SCALE GENOMIC DNA]</scope>
    <source>
        <strain evidence="1 2">Vb0574</strain>
    </source>
</reference>
<dbReference type="Gene3D" id="3.30.2090.10">
    <property type="entry name" value="Multidrug efflux transporter AcrB TolC docking domain, DN and DC subdomains"/>
    <property type="match status" value="1"/>
</dbReference>
<protein>
    <submittedName>
        <fullName evidence="1">Uncharacterized protein</fullName>
    </submittedName>
</protein>
<gene>
    <name evidence="1" type="ORF">HKB21_13730</name>
</gene>
<organism evidence="1 2">
    <name type="scientific">Vibrio parahaemolyticus</name>
    <dbReference type="NCBI Taxonomy" id="670"/>
    <lineage>
        <taxon>Bacteria</taxon>
        <taxon>Pseudomonadati</taxon>
        <taxon>Pseudomonadota</taxon>
        <taxon>Gammaproteobacteria</taxon>
        <taxon>Vibrionales</taxon>
        <taxon>Vibrionaceae</taxon>
        <taxon>Vibrio</taxon>
    </lineage>
</organism>
<dbReference type="Gene3D" id="3.30.70.1440">
    <property type="entry name" value="Multidrug efflux transporter AcrB pore domain"/>
    <property type="match status" value="1"/>
</dbReference>
<dbReference type="AlphaFoldDB" id="A0A7Y0S5D8"/>
<accession>A0A7Y0S5D8</accession>
<comment type="caution">
    <text evidence="1">The sequence shown here is derived from an EMBL/GenBank/DDBJ whole genome shotgun (WGS) entry which is preliminary data.</text>
</comment>
<name>A0A7Y0S5D8_VIBPH</name>
<evidence type="ECO:0000313" key="1">
    <source>
        <dbReference type="EMBL" id="NMU26679.1"/>
    </source>
</evidence>
<evidence type="ECO:0000313" key="2">
    <source>
        <dbReference type="Proteomes" id="UP000555836"/>
    </source>
</evidence>
<feature type="non-terminal residue" evidence="1">
    <location>
        <position position="1"/>
    </location>
</feature>
<sequence length="80" mass="8787">IDIQQYLNEFDGVHGVLDDMRMGKEEVLVKLRPGAEAYGINGQLIANQLRAAFFGQTADEIQVGVENISIEVRLNKAQAG</sequence>
<proteinExistence type="predicted"/>
<dbReference type="InterPro" id="IPR027463">
    <property type="entry name" value="AcrB_DN_DC_subdom"/>
</dbReference>